<dbReference type="Proteomes" id="UP000822688">
    <property type="component" value="Chromosome V"/>
</dbReference>
<organism evidence="1 2">
    <name type="scientific">Ceratodon purpureus</name>
    <name type="common">Fire moss</name>
    <name type="synonym">Dicranum purpureum</name>
    <dbReference type="NCBI Taxonomy" id="3225"/>
    <lineage>
        <taxon>Eukaryota</taxon>
        <taxon>Viridiplantae</taxon>
        <taxon>Streptophyta</taxon>
        <taxon>Embryophyta</taxon>
        <taxon>Bryophyta</taxon>
        <taxon>Bryophytina</taxon>
        <taxon>Bryopsida</taxon>
        <taxon>Dicranidae</taxon>
        <taxon>Pseudoditrichales</taxon>
        <taxon>Ditrichaceae</taxon>
        <taxon>Ceratodon</taxon>
    </lineage>
</organism>
<gene>
    <name evidence="1" type="ORF">KC19_VG279900</name>
</gene>
<proteinExistence type="predicted"/>
<evidence type="ECO:0000313" key="1">
    <source>
        <dbReference type="EMBL" id="KAG0574651.1"/>
    </source>
</evidence>
<sequence>MLRNRCSALCHRVVQQLTVLSCQVVGITSMCGRGSAGVSSRHSSHNPGSVSQEPLLAVQRMDSTTSRLNRTTWCLLGSCVCPVCWLGSYIMACRRGCVCSVSHHLQSHFGALWGRSCLSGLLIYF</sequence>
<name>A0A8T0HVB4_CERPU</name>
<reference evidence="1" key="1">
    <citation type="submission" date="2020-06" db="EMBL/GenBank/DDBJ databases">
        <title>WGS assembly of Ceratodon purpureus strain R40.</title>
        <authorList>
            <person name="Carey S.B."/>
            <person name="Jenkins J."/>
            <person name="Shu S."/>
            <person name="Lovell J.T."/>
            <person name="Sreedasyam A."/>
            <person name="Maumus F."/>
            <person name="Tiley G.P."/>
            <person name="Fernandez-Pozo N."/>
            <person name="Barry K."/>
            <person name="Chen C."/>
            <person name="Wang M."/>
            <person name="Lipzen A."/>
            <person name="Daum C."/>
            <person name="Saski C.A."/>
            <person name="Payton A.C."/>
            <person name="Mcbreen J.C."/>
            <person name="Conrad R.E."/>
            <person name="Kollar L.M."/>
            <person name="Olsson S."/>
            <person name="Huttunen S."/>
            <person name="Landis J.B."/>
            <person name="Wickett N.J."/>
            <person name="Johnson M.G."/>
            <person name="Rensing S.A."/>
            <person name="Grimwood J."/>
            <person name="Schmutz J."/>
            <person name="Mcdaniel S.F."/>
        </authorList>
    </citation>
    <scope>NUCLEOTIDE SEQUENCE</scope>
    <source>
        <strain evidence="1">R40</strain>
    </source>
</reference>
<comment type="caution">
    <text evidence="1">The sequence shown here is derived from an EMBL/GenBank/DDBJ whole genome shotgun (WGS) entry which is preliminary data.</text>
</comment>
<keyword evidence="2" id="KW-1185">Reference proteome</keyword>
<protein>
    <submittedName>
        <fullName evidence="1">Uncharacterized protein</fullName>
    </submittedName>
</protein>
<dbReference type="AlphaFoldDB" id="A0A8T0HVB4"/>
<dbReference type="EMBL" id="CM026426">
    <property type="protein sequence ID" value="KAG0574651.1"/>
    <property type="molecule type" value="Genomic_DNA"/>
</dbReference>
<accession>A0A8T0HVB4</accession>
<evidence type="ECO:0000313" key="2">
    <source>
        <dbReference type="Proteomes" id="UP000822688"/>
    </source>
</evidence>